<dbReference type="RefSeq" id="WP_379485586.1">
    <property type="nucleotide sequence ID" value="NZ_JBHLWK010000001.1"/>
</dbReference>
<organism evidence="1 2">
    <name type="scientific">Novosphingobium soli</name>
    <dbReference type="NCBI Taxonomy" id="574956"/>
    <lineage>
        <taxon>Bacteria</taxon>
        <taxon>Pseudomonadati</taxon>
        <taxon>Pseudomonadota</taxon>
        <taxon>Alphaproteobacteria</taxon>
        <taxon>Sphingomonadales</taxon>
        <taxon>Sphingomonadaceae</taxon>
        <taxon>Novosphingobium</taxon>
    </lineage>
</organism>
<evidence type="ECO:0000313" key="1">
    <source>
        <dbReference type="EMBL" id="MFC0202716.1"/>
    </source>
</evidence>
<evidence type="ECO:0000313" key="2">
    <source>
        <dbReference type="Proteomes" id="UP001589798"/>
    </source>
</evidence>
<protein>
    <submittedName>
        <fullName evidence="1">Uncharacterized protein</fullName>
    </submittedName>
</protein>
<comment type="caution">
    <text evidence="1">The sequence shown here is derived from an EMBL/GenBank/DDBJ whole genome shotgun (WGS) entry which is preliminary data.</text>
</comment>
<sequence>MNDVNAVLAEAKCWLAEQPNALEGSATWYGFNNFRKFIASIDADPSPSGIERACHALGWHIGDQWGGYDELPIIAQFNDRFRQISKVRRQTP</sequence>
<dbReference type="EMBL" id="JBHLWK010000001">
    <property type="protein sequence ID" value="MFC0202716.1"/>
    <property type="molecule type" value="Genomic_DNA"/>
</dbReference>
<accession>A0ABV6CTY5</accession>
<gene>
    <name evidence="1" type="ORF">ACFFJC_00350</name>
</gene>
<proteinExistence type="predicted"/>
<keyword evidence="2" id="KW-1185">Reference proteome</keyword>
<reference evidence="1 2" key="1">
    <citation type="submission" date="2024-09" db="EMBL/GenBank/DDBJ databases">
        <authorList>
            <person name="Sun Q."/>
            <person name="Mori K."/>
        </authorList>
    </citation>
    <scope>NUCLEOTIDE SEQUENCE [LARGE SCALE GENOMIC DNA]</scope>
    <source>
        <strain evidence="1 2">CCM 7706</strain>
    </source>
</reference>
<name>A0ABV6CTY5_9SPHN</name>
<dbReference type="Proteomes" id="UP001589798">
    <property type="component" value="Unassembled WGS sequence"/>
</dbReference>